<reference evidence="2" key="1">
    <citation type="submission" date="2018-07" db="EMBL/GenBank/DDBJ databases">
        <title>Genome assembly of strain Ka43.</title>
        <authorList>
            <person name="Kukolya J."/>
            <person name="Nagy I."/>
            <person name="Horvath B."/>
            <person name="Toth A."/>
        </authorList>
    </citation>
    <scope>NUCLEOTIDE SEQUENCE</scope>
    <source>
        <strain evidence="2">KB43</strain>
    </source>
</reference>
<gene>
    <name evidence="2" type="ORF">C4F51_01480</name>
</gene>
<dbReference type="RefSeq" id="WP_193906515.1">
    <property type="nucleotide sequence ID" value="NZ_PRDL01000001.1"/>
</dbReference>
<proteinExistence type="predicted"/>
<keyword evidence="3" id="KW-1185">Reference proteome</keyword>
<dbReference type="AlphaFoldDB" id="A0A928YU87"/>
<dbReference type="Proteomes" id="UP000652567">
    <property type="component" value="Unassembled WGS sequence"/>
</dbReference>
<evidence type="ECO:0000313" key="2">
    <source>
        <dbReference type="EMBL" id="MBE8715858.1"/>
    </source>
</evidence>
<sequence>MKAFFSCLLAAQLLLISSLAGAASTVGQHYIDRIVNGGPSTVRDAARSIQKSGFSETEVLDVLAERLVQDYQKSGKTQVDASAWVAIALGDSGNKRYYQVLSEVANTAIESKVAKHAKGALKKLKSAEGDQYIAGSVALQALRDTNAAANPAQAAAPVAQSGRNYVPISQIQVGMSQAEANDLAGPPTATTSHITGKAFQPFNFKGKDTARSYSLYKGQGRIVFSNESAYNSTWRVREVIIDPSETGYP</sequence>
<keyword evidence="1" id="KW-0732">Signal</keyword>
<dbReference type="EMBL" id="PRDL01000001">
    <property type="protein sequence ID" value="MBE8715858.1"/>
    <property type="molecule type" value="Genomic_DNA"/>
</dbReference>
<protein>
    <submittedName>
        <fullName evidence="2">Uncharacterized protein</fullName>
    </submittedName>
</protein>
<comment type="caution">
    <text evidence="2">The sequence shown here is derived from an EMBL/GenBank/DDBJ whole genome shotgun (WGS) entry which is preliminary data.</text>
</comment>
<name>A0A928YU87_9GAMM</name>
<accession>A0A928YU87</accession>
<evidence type="ECO:0000313" key="3">
    <source>
        <dbReference type="Proteomes" id="UP000652567"/>
    </source>
</evidence>
<evidence type="ECO:0000256" key="1">
    <source>
        <dbReference type="SAM" id="SignalP"/>
    </source>
</evidence>
<organism evidence="2 3">
    <name type="scientific">Cellvibrio polysaccharolyticus</name>
    <dbReference type="NCBI Taxonomy" id="2082724"/>
    <lineage>
        <taxon>Bacteria</taxon>
        <taxon>Pseudomonadati</taxon>
        <taxon>Pseudomonadota</taxon>
        <taxon>Gammaproteobacteria</taxon>
        <taxon>Cellvibrionales</taxon>
        <taxon>Cellvibrionaceae</taxon>
        <taxon>Cellvibrio</taxon>
    </lineage>
</organism>
<feature type="chain" id="PRO_5037391115" evidence="1">
    <location>
        <begin position="23"/>
        <end position="249"/>
    </location>
</feature>
<feature type="signal peptide" evidence="1">
    <location>
        <begin position="1"/>
        <end position="22"/>
    </location>
</feature>